<gene>
    <name evidence="3" type="ORF">ENJ12_08825</name>
</gene>
<organism evidence="3">
    <name type="scientific">Thiolapillus brandeum</name>
    <dbReference type="NCBI Taxonomy" id="1076588"/>
    <lineage>
        <taxon>Bacteria</taxon>
        <taxon>Pseudomonadati</taxon>
        <taxon>Pseudomonadota</taxon>
        <taxon>Gammaproteobacteria</taxon>
        <taxon>Chromatiales</taxon>
        <taxon>Sedimenticolaceae</taxon>
        <taxon>Thiolapillus</taxon>
    </lineage>
</organism>
<protein>
    <submittedName>
        <fullName evidence="3">Phosphodiesterase</fullName>
    </submittedName>
</protein>
<feature type="chain" id="PRO_5032351500" evidence="2">
    <location>
        <begin position="22"/>
        <end position="99"/>
    </location>
</feature>
<proteinExistence type="predicted"/>
<dbReference type="Proteomes" id="UP000886339">
    <property type="component" value="Unassembled WGS sequence"/>
</dbReference>
<feature type="signal peptide" evidence="2">
    <location>
        <begin position="1"/>
        <end position="21"/>
    </location>
</feature>
<sequence length="99" mass="11139">MKYPWTLLIACSLFFPAAAMSEVLLIDAVKAEQQANIPRPHRGESMKTVEQRFGAPDSKHAAVGDPPITRWDYPAFSVYFEYDKVITAVLKRNKPANSQ</sequence>
<feature type="compositionally biased region" description="Basic and acidic residues" evidence="1">
    <location>
        <begin position="41"/>
        <end position="50"/>
    </location>
</feature>
<name>A0A831RTT4_9GAMM</name>
<evidence type="ECO:0000313" key="3">
    <source>
        <dbReference type="EMBL" id="HEC06941.1"/>
    </source>
</evidence>
<evidence type="ECO:0000256" key="2">
    <source>
        <dbReference type="SAM" id="SignalP"/>
    </source>
</evidence>
<accession>A0A831RTT4</accession>
<dbReference type="AlphaFoldDB" id="A0A831RTT4"/>
<reference evidence="3" key="1">
    <citation type="journal article" date="2020" name="mSystems">
        <title>Genome- and Community-Level Interaction Insights into Carbon Utilization and Element Cycling Functions of Hydrothermarchaeota in Hydrothermal Sediment.</title>
        <authorList>
            <person name="Zhou Z."/>
            <person name="Liu Y."/>
            <person name="Xu W."/>
            <person name="Pan J."/>
            <person name="Luo Z.H."/>
            <person name="Li M."/>
        </authorList>
    </citation>
    <scope>NUCLEOTIDE SEQUENCE [LARGE SCALE GENOMIC DNA]</scope>
    <source>
        <strain evidence="3">HyVt-458</strain>
    </source>
</reference>
<keyword evidence="2" id="KW-0732">Signal</keyword>
<feature type="region of interest" description="Disordered" evidence="1">
    <location>
        <begin position="36"/>
        <end position="61"/>
    </location>
</feature>
<dbReference type="EMBL" id="DRLF01000306">
    <property type="protein sequence ID" value="HEC06941.1"/>
    <property type="molecule type" value="Genomic_DNA"/>
</dbReference>
<evidence type="ECO:0000256" key="1">
    <source>
        <dbReference type="SAM" id="MobiDB-lite"/>
    </source>
</evidence>
<comment type="caution">
    <text evidence="3">The sequence shown here is derived from an EMBL/GenBank/DDBJ whole genome shotgun (WGS) entry which is preliminary data.</text>
</comment>